<feature type="compositionally biased region" description="Basic and acidic residues" evidence="1">
    <location>
        <begin position="230"/>
        <end position="248"/>
    </location>
</feature>
<evidence type="ECO:0008006" key="4">
    <source>
        <dbReference type="Google" id="ProtNLM"/>
    </source>
</evidence>
<name>A0A2L0PU57_ALCXX</name>
<dbReference type="InterPro" id="IPR038695">
    <property type="entry name" value="Saro_0823-like_sf"/>
</dbReference>
<feature type="compositionally biased region" description="Basic and acidic residues" evidence="1">
    <location>
        <begin position="159"/>
        <end position="183"/>
    </location>
</feature>
<accession>A0A2L0PU57</accession>
<protein>
    <recommendedName>
        <fullName evidence="4">DUF192 domain-containing protein</fullName>
    </recommendedName>
</protein>
<feature type="compositionally biased region" description="Basic and acidic residues" evidence="1">
    <location>
        <begin position="194"/>
        <end position="220"/>
    </location>
</feature>
<reference evidence="3" key="1">
    <citation type="submission" date="2015-12" db="EMBL/GenBank/DDBJ databases">
        <title>FDA dAtabase for Regulatory Grade micrObial Sequences (FDA-ARGOS): Supporting development and validation of Infectious Disease Dx tests.</title>
        <authorList>
            <person name="Case J."/>
            <person name="Tallon L."/>
            <person name="Sadzewicz L."/>
            <person name="Sengamalay N."/>
            <person name="Ott S."/>
            <person name="Godinez A."/>
            <person name="Nagaraj S."/>
            <person name="Nadendla S."/>
            <person name="Sichtig H."/>
        </authorList>
    </citation>
    <scope>NUCLEOTIDE SEQUENCE [LARGE SCALE GENOMIC DNA]</scope>
    <source>
        <strain evidence="3">FDAARGOS_147</strain>
    </source>
</reference>
<feature type="region of interest" description="Disordered" evidence="1">
    <location>
        <begin position="91"/>
        <end position="319"/>
    </location>
</feature>
<dbReference type="InterPro" id="IPR003795">
    <property type="entry name" value="DUF192"/>
</dbReference>
<sequence>MRGLLGRRPPGPRSGLLLAPCRAVHTFGMRHAIDVVFVARDRRVVKVCRALAPCRVALCLGAVAVVEVRAGAVDAEHGGIRRIEAAIEHACRGDRERDLQRAGQLRRQAEGDQQPGAQVQEQGDQDPGGGVDQEGPLVAPAGDAGKEQRLRQPQAVPGDQDRRIPEQRRDHDVDDRENDERGAQGHQDGFHAVLDGRDAHAFREGGRERQEGGEPGRQADGRVQQAHQEQLAEHPRLLERLGPHRGQHDPVCVDVFAGRQAHQRDRRHQGDEQDRADDLRGEGENDQETVDQRPGEHGQGLLAEQTEAVSDPLPAGRRG</sequence>
<feature type="compositionally biased region" description="Basic and acidic residues" evidence="1">
    <location>
        <begin position="268"/>
        <end position="283"/>
    </location>
</feature>
<dbReference type="Proteomes" id="UP000060602">
    <property type="component" value="Chromosome"/>
</dbReference>
<gene>
    <name evidence="2" type="ORF">AL504_31395</name>
</gene>
<proteinExistence type="predicted"/>
<dbReference type="Pfam" id="PF02643">
    <property type="entry name" value="DUF192"/>
    <property type="match status" value="1"/>
</dbReference>
<organism evidence="2 3">
    <name type="scientific">Alcaligenes xylosoxydans xylosoxydans</name>
    <name type="common">Achromobacter xylosoxidans</name>
    <dbReference type="NCBI Taxonomy" id="85698"/>
    <lineage>
        <taxon>Bacteria</taxon>
        <taxon>Pseudomonadati</taxon>
        <taxon>Pseudomonadota</taxon>
        <taxon>Betaproteobacteria</taxon>
        <taxon>Burkholderiales</taxon>
        <taxon>Alcaligenaceae</taxon>
        <taxon>Achromobacter</taxon>
    </lineage>
</organism>
<evidence type="ECO:0000313" key="3">
    <source>
        <dbReference type="Proteomes" id="UP000060602"/>
    </source>
</evidence>
<dbReference type="AlphaFoldDB" id="A0A2L0PU57"/>
<evidence type="ECO:0000313" key="2">
    <source>
        <dbReference type="EMBL" id="AUZ18248.1"/>
    </source>
</evidence>
<dbReference type="EMBL" id="CP014060">
    <property type="protein sequence ID" value="AUZ18248.1"/>
    <property type="molecule type" value="Genomic_DNA"/>
</dbReference>
<feature type="compositionally biased region" description="Basic and acidic residues" evidence="1">
    <location>
        <begin position="91"/>
        <end position="100"/>
    </location>
</feature>
<evidence type="ECO:0000256" key="1">
    <source>
        <dbReference type="SAM" id="MobiDB-lite"/>
    </source>
</evidence>
<dbReference type="Gene3D" id="2.60.120.1140">
    <property type="entry name" value="Protein of unknown function DUF192"/>
    <property type="match status" value="1"/>
</dbReference>